<evidence type="ECO:0000259" key="4">
    <source>
        <dbReference type="Pfam" id="PF25023"/>
    </source>
</evidence>
<protein>
    <submittedName>
        <fullName evidence="5">Uncharacterized protein</fullName>
    </submittedName>
</protein>
<dbReference type="NCBIfam" id="TIGR03696">
    <property type="entry name" value="Rhs_assc_core"/>
    <property type="match status" value="1"/>
</dbReference>
<feature type="domain" description="Teneurin-like YD-shell" evidence="4">
    <location>
        <begin position="966"/>
        <end position="1525"/>
    </location>
</feature>
<name>A0A1F6MRG6_9BACT</name>
<feature type="compositionally biased region" description="Gly residues" evidence="2">
    <location>
        <begin position="29"/>
        <end position="40"/>
    </location>
</feature>
<dbReference type="InterPro" id="IPR045351">
    <property type="entry name" value="DUF6531"/>
</dbReference>
<feature type="compositionally biased region" description="Low complexity" evidence="2">
    <location>
        <begin position="8"/>
        <end position="22"/>
    </location>
</feature>
<feature type="region of interest" description="Disordered" evidence="2">
    <location>
        <begin position="1"/>
        <end position="40"/>
    </location>
</feature>
<proteinExistence type="predicted"/>
<dbReference type="Proteomes" id="UP000178347">
    <property type="component" value="Unassembled WGS sequence"/>
</dbReference>
<evidence type="ECO:0000256" key="2">
    <source>
        <dbReference type="SAM" id="MobiDB-lite"/>
    </source>
</evidence>
<reference evidence="5 6" key="1">
    <citation type="journal article" date="2016" name="Nat. Commun.">
        <title>Thousands of microbial genomes shed light on interconnected biogeochemical processes in an aquifer system.</title>
        <authorList>
            <person name="Anantharaman K."/>
            <person name="Brown C.T."/>
            <person name="Hug L.A."/>
            <person name="Sharon I."/>
            <person name="Castelle C.J."/>
            <person name="Probst A.J."/>
            <person name="Thomas B.C."/>
            <person name="Singh A."/>
            <person name="Wilkins M.J."/>
            <person name="Karaoz U."/>
            <person name="Brodie E.L."/>
            <person name="Williams K.H."/>
            <person name="Hubbard S.S."/>
            <person name="Banfield J.F."/>
        </authorList>
    </citation>
    <scope>NUCLEOTIDE SEQUENCE [LARGE SCALE GENOMIC DNA]</scope>
</reference>
<accession>A0A1F6MRG6</accession>
<comment type="caution">
    <text evidence="5">The sequence shown here is derived from an EMBL/GenBank/DDBJ whole genome shotgun (WGS) entry which is preliminary data.</text>
</comment>
<dbReference type="PANTHER" id="PTHR32305:SF15">
    <property type="entry name" value="PROTEIN RHSA-RELATED"/>
    <property type="match status" value="1"/>
</dbReference>
<dbReference type="Pfam" id="PF25023">
    <property type="entry name" value="TEN_YD-shell"/>
    <property type="match status" value="1"/>
</dbReference>
<evidence type="ECO:0000313" key="6">
    <source>
        <dbReference type="Proteomes" id="UP000178347"/>
    </source>
</evidence>
<evidence type="ECO:0000256" key="1">
    <source>
        <dbReference type="ARBA" id="ARBA00022737"/>
    </source>
</evidence>
<evidence type="ECO:0000313" key="5">
    <source>
        <dbReference type="EMBL" id="OGH74254.1"/>
    </source>
</evidence>
<dbReference type="InterPro" id="IPR006530">
    <property type="entry name" value="YD"/>
</dbReference>
<keyword evidence="1" id="KW-0677">Repeat</keyword>
<dbReference type="InterPro" id="IPR050708">
    <property type="entry name" value="T6SS_VgrG/RHS"/>
</dbReference>
<dbReference type="STRING" id="1798692.A3G00_00045"/>
<evidence type="ECO:0000259" key="3">
    <source>
        <dbReference type="Pfam" id="PF20148"/>
    </source>
</evidence>
<dbReference type="InterPro" id="IPR056823">
    <property type="entry name" value="TEN-like_YD-shell"/>
</dbReference>
<dbReference type="EMBL" id="MFQN01000020">
    <property type="protein sequence ID" value="OGH74254.1"/>
    <property type="molecule type" value="Genomic_DNA"/>
</dbReference>
<dbReference type="Pfam" id="PF20148">
    <property type="entry name" value="DUF6531"/>
    <property type="match status" value="1"/>
</dbReference>
<dbReference type="InterPro" id="IPR031325">
    <property type="entry name" value="RHS_repeat"/>
</dbReference>
<feature type="domain" description="DUF6531" evidence="3">
    <location>
        <begin position="88"/>
        <end position="137"/>
    </location>
</feature>
<dbReference type="Gene3D" id="2.180.10.10">
    <property type="entry name" value="RHS repeat-associated core"/>
    <property type="match status" value="5"/>
</dbReference>
<dbReference type="NCBIfam" id="TIGR01643">
    <property type="entry name" value="YD_repeat_2x"/>
    <property type="match status" value="4"/>
</dbReference>
<gene>
    <name evidence="5" type="ORF">A3G00_00045</name>
</gene>
<dbReference type="InterPro" id="IPR022385">
    <property type="entry name" value="Rhs_assc_core"/>
</dbReference>
<dbReference type="PANTHER" id="PTHR32305">
    <property type="match status" value="1"/>
</dbReference>
<dbReference type="Pfam" id="PF05593">
    <property type="entry name" value="RHS_repeat"/>
    <property type="match status" value="1"/>
</dbReference>
<organism evidence="5 6">
    <name type="scientific">Candidatus Magasanikbacteria bacterium RIFCSPLOWO2_12_FULL_43_12</name>
    <dbReference type="NCBI Taxonomy" id="1798692"/>
    <lineage>
        <taxon>Bacteria</taxon>
        <taxon>Candidatus Magasanikiibacteriota</taxon>
    </lineage>
</organism>
<sequence length="1760" mass="195745">MDADSSFTETNETNNTTLTSNTVPVQQWSGGGGGGGGGGPAPVDSIPAVASIPIGLKPNGAIPVADEANHSKNYSINSDQTGNTYGADPVNIRNGAFEFEQTDFVLFGRGFPIKISRVYNSKAAERNERFGAGWTSSNHLYYFQDPTTKEVQIYLGGALVSYFTTPDSGATFVAEKGDFNTLHNENNYLVYKTIDGIKYKLALKLIDNIGMIDSVVDTNNNITQFGYILKNGVKLLSTITDPSGRSVQFVYPTSDTDTGWDKVKEIRENLTGASRLIAGYTYDSNNNLIQVHRENFYQSEPTVSLDSYYSYDSSNLLLDYTDARGTVLYNEYDSSGRVIKQYEKNPDLGSSDKRLIYEISYQDSADPAVPESAHCTVTKNYRAAGDYYSETFCFNADELKIYRERGADIERWSYDALGMVSAYTDGDNNAANYEFDAKRRVIKETMPDTSWHTVNTFEYENTFNRLTKKTETVSAAAAPAALVEVKTSNFTYDSSGNLIIAVDALDNVEKREYNANGTIKKYINKLDQTIDYIYDGTGNYIAKESAVVVQADNITQIIAKNYGYDAYGHKISYTDPRDLVYTYGYDYRGNLRQETNPIGGSKYYSYDKEDHRISETNELGRVVNYTFAADINASLLKIEKLGDGGPIVYERQYDWLGDLVKEIDPLGMSTALGYDSANRVSSKIDPIKTVNYEYYGNGKLKKETNTGGARADYFYDARGNNTEVRRYYDASNYIANKFEYDGFSRRVKEIDGKNYAATYDYDLMDRVAQTTDPIGNITQYFYDANGNKTGEITPLAFADAGLKNNFGHSNTYVYDGVNRAIKKINADDKYILYFYDAGGNLISSIDRQNSDGTQNSHVNSYQYDSLNRRIKATDGLNGFTSSTYDAVGNMLSKTDQMGRTWNYTYDPFNRLTDEYDPANNNIHYTYDKAGNKKSVTDLQDKTTQFQYDSLNRLIKAIDPLDNYEEYSYDLLNNKTSAKDKNGNSTVYVYDKLSRLASETNPQNTVISYTYDANSNRLTENIAGKTTSYEYDELNRSKKRIEPGNKVFTFGYDANSNKVSEVNANSETISYVYDKLDRLAKKTLPEGVVSYGYDQWDNLTSLSDLSGAANYTYDVLNRNINEARTINGLFGSFNVAREYFADSAQKSITDAANKKVNYNYNNRGLIDSVAYSASNLAVYTYTSFGKPLTVTYGNGVITTYTYDELQRPKSVETKLGSNVLFKQEYSYDKDSNRTQMVEYKLINGKMAASTVNYAYDSINQVTNADYAHLPANRDLTYNYDAWGNRTNYHNAFGTSTYTYTANTNEIVGLSLNNRLNIAYSTDNNGNITKEIYNLLGKNTKTINYDWNSENKLNSITYQIPNQTNNVLSFAYDDFGNRVKKSVNGGNSYYLNNGLTVLNELDATGAVTKTIVNGLNQIAEIDKDNNILYVNQDILGSAALLTNNTGVIVHQYSYDPFGNLASELGEEDKDTKYLYTNQEFDPESDLYYYNARYYNPLLGRFLSKDPIIHRADGVLGFNEYIYVKNNPLRYVDPSGRVNWDLLWEGTKQTVMGGLNTAFGALEVVGGFALATGGTVASGGLAAAPAIVGGAAIGTMGANNVVAGVTEASGGVTNIWNSFFDEEKKSVDYTFNPAHEAIDATTEKGSTLNTVLSVGYDVADVIAGGKAISTAMKGLTKTVKIVDTENVLLKASGGAKPDLSLLSKSGEWRVHLGYHPWSQSVESAWHIGLGVANKVHIPAKPLLYGASILKGVYSYESNKFDDK</sequence>